<dbReference type="OrthoDB" id="2804215at2759"/>
<dbReference type="Gene3D" id="1.10.510.10">
    <property type="entry name" value="Transferase(Phosphotransferase) domain 1"/>
    <property type="match status" value="1"/>
</dbReference>
<organism evidence="2 3">
    <name type="scientific">Ceriporiopsis subvermispora (strain B)</name>
    <name type="common">White-rot fungus</name>
    <name type="synonym">Gelatoporia subvermispora</name>
    <dbReference type="NCBI Taxonomy" id="914234"/>
    <lineage>
        <taxon>Eukaryota</taxon>
        <taxon>Fungi</taxon>
        <taxon>Dikarya</taxon>
        <taxon>Basidiomycota</taxon>
        <taxon>Agaricomycotina</taxon>
        <taxon>Agaricomycetes</taxon>
        <taxon>Polyporales</taxon>
        <taxon>Gelatoporiaceae</taxon>
        <taxon>Gelatoporia</taxon>
    </lineage>
</organism>
<dbReference type="PROSITE" id="PS00108">
    <property type="entry name" value="PROTEIN_KINASE_ST"/>
    <property type="match status" value="1"/>
</dbReference>
<dbReference type="PROSITE" id="PS50011">
    <property type="entry name" value="PROTEIN_KINASE_DOM"/>
    <property type="match status" value="1"/>
</dbReference>
<name>M2PCL9_CERS8</name>
<dbReference type="HOGENOM" id="CLU_000288_7_18_1"/>
<dbReference type="Proteomes" id="UP000016930">
    <property type="component" value="Unassembled WGS sequence"/>
</dbReference>
<evidence type="ECO:0000313" key="3">
    <source>
        <dbReference type="Proteomes" id="UP000016930"/>
    </source>
</evidence>
<dbReference type="GO" id="GO:0005524">
    <property type="term" value="F:ATP binding"/>
    <property type="evidence" value="ECO:0007669"/>
    <property type="project" value="InterPro"/>
</dbReference>
<accession>M2PCL9</accession>
<dbReference type="PIRSF" id="PIRSF000654">
    <property type="entry name" value="Integrin-linked_kinase"/>
    <property type="match status" value="1"/>
</dbReference>
<dbReference type="InterPro" id="IPR000719">
    <property type="entry name" value="Prot_kinase_dom"/>
</dbReference>
<sequence>LQRFHGEAIIWRHLRHPNITTFYGVDNSLFGLGLISEWMTLGTISQFLSRNPRNNRIKLLQDVANGLAYLHTLDIVHADMKSANILVNNEHIACLIDFGIATLSTDAAVAFTSTISTTGTTRWTAPEILNPELVKRSTSKFTSECDIYSLSMTMWEVFTGRLPFHEYDNDGTVIFKTLSQKRPNCPPPPAALSVGLVDTIWALMENCWDHDSSRRPDINHVLSILSSEDSRSENCPSTWPLELP</sequence>
<dbReference type="Pfam" id="PF07714">
    <property type="entry name" value="PK_Tyr_Ser-Thr"/>
    <property type="match status" value="1"/>
</dbReference>
<dbReference type="GO" id="GO:0005737">
    <property type="term" value="C:cytoplasm"/>
    <property type="evidence" value="ECO:0007669"/>
    <property type="project" value="TreeGrafter"/>
</dbReference>
<dbReference type="GO" id="GO:0007165">
    <property type="term" value="P:signal transduction"/>
    <property type="evidence" value="ECO:0007669"/>
    <property type="project" value="TreeGrafter"/>
</dbReference>
<dbReference type="SMART" id="SM00220">
    <property type="entry name" value="S_TKc"/>
    <property type="match status" value="1"/>
</dbReference>
<proteinExistence type="predicted"/>
<dbReference type="AlphaFoldDB" id="M2PCL9"/>
<dbReference type="SUPFAM" id="SSF56112">
    <property type="entry name" value="Protein kinase-like (PK-like)"/>
    <property type="match status" value="1"/>
</dbReference>
<dbReference type="STRING" id="914234.M2PCL9"/>
<dbReference type="InterPro" id="IPR011009">
    <property type="entry name" value="Kinase-like_dom_sf"/>
</dbReference>
<feature type="non-terminal residue" evidence="2">
    <location>
        <position position="1"/>
    </location>
</feature>
<keyword evidence="3" id="KW-1185">Reference proteome</keyword>
<gene>
    <name evidence="2" type="ORF">CERSUDRAFT_57040</name>
</gene>
<dbReference type="GO" id="GO:0004672">
    <property type="term" value="F:protein kinase activity"/>
    <property type="evidence" value="ECO:0007669"/>
    <property type="project" value="InterPro"/>
</dbReference>
<dbReference type="InterPro" id="IPR008271">
    <property type="entry name" value="Ser/Thr_kinase_AS"/>
</dbReference>
<dbReference type="PANTHER" id="PTHR23257">
    <property type="entry name" value="SERINE-THREONINE PROTEIN KINASE"/>
    <property type="match status" value="1"/>
</dbReference>
<evidence type="ECO:0000313" key="2">
    <source>
        <dbReference type="EMBL" id="EMD33439.1"/>
    </source>
</evidence>
<reference evidence="2 3" key="1">
    <citation type="journal article" date="2012" name="Proc. Natl. Acad. Sci. U.S.A.">
        <title>Comparative genomics of Ceriporiopsis subvermispora and Phanerochaete chrysosporium provide insight into selective ligninolysis.</title>
        <authorList>
            <person name="Fernandez-Fueyo E."/>
            <person name="Ruiz-Duenas F.J."/>
            <person name="Ferreira P."/>
            <person name="Floudas D."/>
            <person name="Hibbett D.S."/>
            <person name="Canessa P."/>
            <person name="Larrondo L.F."/>
            <person name="James T.Y."/>
            <person name="Seelenfreund D."/>
            <person name="Lobos S."/>
            <person name="Polanco R."/>
            <person name="Tello M."/>
            <person name="Honda Y."/>
            <person name="Watanabe T."/>
            <person name="Watanabe T."/>
            <person name="Ryu J.S."/>
            <person name="Kubicek C.P."/>
            <person name="Schmoll M."/>
            <person name="Gaskell J."/>
            <person name="Hammel K.E."/>
            <person name="St John F.J."/>
            <person name="Vanden Wymelenberg A."/>
            <person name="Sabat G."/>
            <person name="Splinter BonDurant S."/>
            <person name="Syed K."/>
            <person name="Yadav J.S."/>
            <person name="Doddapaneni H."/>
            <person name="Subramanian V."/>
            <person name="Lavin J.L."/>
            <person name="Oguiza J.A."/>
            <person name="Perez G."/>
            <person name="Pisabarro A.G."/>
            <person name="Ramirez L."/>
            <person name="Santoyo F."/>
            <person name="Master E."/>
            <person name="Coutinho P.M."/>
            <person name="Henrissat B."/>
            <person name="Lombard V."/>
            <person name="Magnuson J.K."/>
            <person name="Kuees U."/>
            <person name="Hori C."/>
            <person name="Igarashi K."/>
            <person name="Samejima M."/>
            <person name="Held B.W."/>
            <person name="Barry K.W."/>
            <person name="LaButti K.M."/>
            <person name="Lapidus A."/>
            <person name="Lindquist E.A."/>
            <person name="Lucas S.M."/>
            <person name="Riley R."/>
            <person name="Salamov A.A."/>
            <person name="Hoffmeister D."/>
            <person name="Schwenk D."/>
            <person name="Hadar Y."/>
            <person name="Yarden O."/>
            <person name="de Vries R.P."/>
            <person name="Wiebenga A."/>
            <person name="Stenlid J."/>
            <person name="Eastwood D."/>
            <person name="Grigoriev I.V."/>
            <person name="Berka R.M."/>
            <person name="Blanchette R.A."/>
            <person name="Kersten P."/>
            <person name="Martinez A.T."/>
            <person name="Vicuna R."/>
            <person name="Cullen D."/>
        </authorList>
    </citation>
    <scope>NUCLEOTIDE SEQUENCE [LARGE SCALE GENOMIC DNA]</scope>
    <source>
        <strain evidence="2 3">B</strain>
    </source>
</reference>
<protein>
    <recommendedName>
        <fullName evidence="1">Protein kinase domain-containing protein</fullName>
    </recommendedName>
</protein>
<dbReference type="InterPro" id="IPR050167">
    <property type="entry name" value="Ser_Thr_protein_kinase"/>
</dbReference>
<feature type="domain" description="Protein kinase" evidence="1">
    <location>
        <begin position="1"/>
        <end position="231"/>
    </location>
</feature>
<dbReference type="EMBL" id="KB445806">
    <property type="protein sequence ID" value="EMD33439.1"/>
    <property type="molecule type" value="Genomic_DNA"/>
</dbReference>
<dbReference type="InterPro" id="IPR001245">
    <property type="entry name" value="Ser-Thr/Tyr_kinase_cat_dom"/>
</dbReference>
<evidence type="ECO:0000259" key="1">
    <source>
        <dbReference type="PROSITE" id="PS50011"/>
    </source>
</evidence>